<sequence>MTPWPASARLWWALAGVPLAFLGLFFLWPAGTVIVRGLLGEDGLGGGDLAGALEVLARSRTLDAISTTVGLAVAGTAGALLLGLPAAWALSRFSWRGARTMRALVTVPFVLPTIVVAAAFSALFSRSGLLGGLGLDQSVTAIVLALVFFNISVVVRIVGGAWESLSPRMADAARTLGASPGRAFVRVTLPALRPAIASAAAVVLLFCSTSFALVLILGGSRVRTVETEIYLQVNQFLDLRAAAVLALVQVVFVAIALWVSARARAPRPPAAVEPARAPRGRERWGLAAALAPTVALLVLPGIALVERSLRTTDGYGLDHYAALLGDPPARSTLSAPLWQAALTSLVTATVATAMAALVGIVTAQLVARRSRRASALESLVMLPLGVSAVVVGLGVLLTLNRSVLGVDLRGSWWLVPIAQAVVALPLMVRALVPAARAIDPRLRAAAATLGASPWRVLWRVDAPMLRSATAASIAFAFAISMGEFGATAFVARPDRPTLPTAIARLLSRPGIENVGMAFAASVLLAAITAAIMLASERLRTTVGAEI</sequence>
<keyword evidence="7 8" id="KW-0472">Membrane</keyword>
<dbReference type="Gene3D" id="1.10.3720.10">
    <property type="entry name" value="MetI-like"/>
    <property type="match status" value="2"/>
</dbReference>
<feature type="transmembrane region" description="Helical" evidence="8">
    <location>
        <begin position="337"/>
        <end position="367"/>
    </location>
</feature>
<name>A0ABT8G854_9MICO</name>
<feature type="transmembrane region" description="Helical" evidence="8">
    <location>
        <begin position="514"/>
        <end position="534"/>
    </location>
</feature>
<comment type="subcellular location">
    <subcellularLocation>
        <location evidence="1">Cell inner membrane</location>
        <topology evidence="1">Multi-pass membrane protein</topology>
    </subcellularLocation>
    <subcellularLocation>
        <location evidence="8">Cell membrane</location>
        <topology evidence="8">Multi-pass membrane protein</topology>
    </subcellularLocation>
</comment>
<dbReference type="PANTHER" id="PTHR43357:SF4">
    <property type="entry name" value="INNER MEMBRANE ABC TRANSPORTER PERMEASE PROTEIN YDCV"/>
    <property type="match status" value="1"/>
</dbReference>
<dbReference type="InterPro" id="IPR035906">
    <property type="entry name" value="MetI-like_sf"/>
</dbReference>
<evidence type="ECO:0000256" key="6">
    <source>
        <dbReference type="ARBA" id="ARBA00022989"/>
    </source>
</evidence>
<dbReference type="InterPro" id="IPR000515">
    <property type="entry name" value="MetI-like"/>
</dbReference>
<dbReference type="CDD" id="cd06261">
    <property type="entry name" value="TM_PBP2"/>
    <property type="match status" value="2"/>
</dbReference>
<protein>
    <submittedName>
        <fullName evidence="10">Iron ABC transporter permease</fullName>
    </submittedName>
</protein>
<evidence type="ECO:0000256" key="1">
    <source>
        <dbReference type="ARBA" id="ARBA00004429"/>
    </source>
</evidence>
<dbReference type="Pfam" id="PF00528">
    <property type="entry name" value="BPD_transp_1"/>
    <property type="match status" value="2"/>
</dbReference>
<evidence type="ECO:0000313" key="11">
    <source>
        <dbReference type="Proteomes" id="UP001172728"/>
    </source>
</evidence>
<dbReference type="Proteomes" id="UP001172728">
    <property type="component" value="Unassembled WGS sequence"/>
</dbReference>
<keyword evidence="11" id="KW-1185">Reference proteome</keyword>
<evidence type="ECO:0000256" key="4">
    <source>
        <dbReference type="ARBA" id="ARBA00022519"/>
    </source>
</evidence>
<proteinExistence type="inferred from homology"/>
<accession>A0ABT8G854</accession>
<feature type="domain" description="ABC transmembrane type-1" evidence="9">
    <location>
        <begin position="65"/>
        <end position="258"/>
    </location>
</feature>
<evidence type="ECO:0000259" key="9">
    <source>
        <dbReference type="PROSITE" id="PS50928"/>
    </source>
</evidence>
<evidence type="ECO:0000256" key="7">
    <source>
        <dbReference type="ARBA" id="ARBA00023136"/>
    </source>
</evidence>
<evidence type="ECO:0000256" key="2">
    <source>
        <dbReference type="ARBA" id="ARBA00022448"/>
    </source>
</evidence>
<keyword evidence="3" id="KW-1003">Cell membrane</keyword>
<feature type="transmembrane region" description="Helical" evidence="8">
    <location>
        <begin position="103"/>
        <end position="124"/>
    </location>
</feature>
<keyword evidence="6 8" id="KW-1133">Transmembrane helix</keyword>
<evidence type="ECO:0000256" key="8">
    <source>
        <dbReference type="RuleBase" id="RU363032"/>
    </source>
</evidence>
<feature type="domain" description="ABC transmembrane type-1" evidence="9">
    <location>
        <begin position="341"/>
        <end position="535"/>
    </location>
</feature>
<feature type="transmembrane region" description="Helical" evidence="8">
    <location>
        <begin position="139"/>
        <end position="159"/>
    </location>
</feature>
<keyword evidence="4" id="KW-0997">Cell inner membrane</keyword>
<feature type="transmembrane region" description="Helical" evidence="8">
    <location>
        <begin position="379"/>
        <end position="399"/>
    </location>
</feature>
<keyword evidence="5 8" id="KW-0812">Transmembrane</keyword>
<feature type="transmembrane region" description="Helical" evidence="8">
    <location>
        <begin position="196"/>
        <end position="219"/>
    </location>
</feature>
<dbReference type="SUPFAM" id="SSF161098">
    <property type="entry name" value="MetI-like"/>
    <property type="match status" value="2"/>
</dbReference>
<evidence type="ECO:0000256" key="5">
    <source>
        <dbReference type="ARBA" id="ARBA00022692"/>
    </source>
</evidence>
<organism evidence="10 11">
    <name type="scientific">Demequina litoralis</name>
    <dbReference type="NCBI Taxonomy" id="3051660"/>
    <lineage>
        <taxon>Bacteria</taxon>
        <taxon>Bacillati</taxon>
        <taxon>Actinomycetota</taxon>
        <taxon>Actinomycetes</taxon>
        <taxon>Micrococcales</taxon>
        <taxon>Demequinaceae</taxon>
        <taxon>Demequina</taxon>
    </lineage>
</organism>
<comment type="caution">
    <text evidence="10">The sequence shown here is derived from an EMBL/GenBank/DDBJ whole genome shotgun (WGS) entry which is preliminary data.</text>
</comment>
<feature type="transmembrane region" description="Helical" evidence="8">
    <location>
        <begin position="64"/>
        <end position="91"/>
    </location>
</feature>
<feature type="transmembrane region" description="Helical" evidence="8">
    <location>
        <begin position="468"/>
        <end position="491"/>
    </location>
</feature>
<evidence type="ECO:0000313" key="10">
    <source>
        <dbReference type="EMBL" id="MDN4475319.1"/>
    </source>
</evidence>
<dbReference type="PANTHER" id="PTHR43357">
    <property type="entry name" value="INNER MEMBRANE ABC TRANSPORTER PERMEASE PROTEIN YDCV"/>
    <property type="match status" value="1"/>
</dbReference>
<dbReference type="EMBL" id="JAUHPW010000003">
    <property type="protein sequence ID" value="MDN4475319.1"/>
    <property type="molecule type" value="Genomic_DNA"/>
</dbReference>
<evidence type="ECO:0000256" key="3">
    <source>
        <dbReference type="ARBA" id="ARBA00022475"/>
    </source>
</evidence>
<dbReference type="PROSITE" id="PS50928">
    <property type="entry name" value="ABC_TM1"/>
    <property type="match status" value="2"/>
</dbReference>
<gene>
    <name evidence="10" type="ORF">QQX09_05540</name>
</gene>
<reference evidence="10" key="1">
    <citation type="submission" date="2023-06" db="EMBL/GenBank/DDBJ databases">
        <title>Sysu t00192.</title>
        <authorList>
            <person name="Gao L."/>
            <person name="Fang B.-Z."/>
            <person name="Li W.-J."/>
        </authorList>
    </citation>
    <scope>NUCLEOTIDE SEQUENCE</scope>
    <source>
        <strain evidence="10">SYSU T00192</strain>
    </source>
</reference>
<feature type="transmembrane region" description="Helical" evidence="8">
    <location>
        <begin position="411"/>
        <end position="432"/>
    </location>
</feature>
<feature type="transmembrane region" description="Helical" evidence="8">
    <location>
        <begin position="284"/>
        <end position="305"/>
    </location>
</feature>
<keyword evidence="2 8" id="KW-0813">Transport</keyword>
<comment type="similarity">
    <text evidence="8">Belongs to the binding-protein-dependent transport system permease family.</text>
</comment>
<dbReference type="RefSeq" id="WP_301131760.1">
    <property type="nucleotide sequence ID" value="NZ_JAUHPW010000003.1"/>
</dbReference>
<feature type="transmembrane region" description="Helical" evidence="8">
    <location>
        <begin position="239"/>
        <end position="259"/>
    </location>
</feature>